<reference evidence="1 2" key="1">
    <citation type="journal article" date="2021" name="J. Hered.">
        <title>A chromosome-level genome assembly of the parasitoid wasp, Cotesia glomerata (Hymenoptera: Braconidae).</title>
        <authorList>
            <person name="Pinto B.J."/>
            <person name="Weis J.J."/>
            <person name="Gamble T."/>
            <person name="Ode P.J."/>
            <person name="Paul R."/>
            <person name="Zaspel J.M."/>
        </authorList>
    </citation>
    <scope>NUCLEOTIDE SEQUENCE [LARGE SCALE GENOMIC DNA]</scope>
    <source>
        <strain evidence="1">CgM1</strain>
    </source>
</reference>
<gene>
    <name evidence="1" type="ORF">KQX54_011020</name>
</gene>
<proteinExistence type="predicted"/>
<organism evidence="1 2">
    <name type="scientific">Cotesia glomerata</name>
    <name type="common">Lepidopteran parasitic wasp</name>
    <name type="synonym">Apanteles glomeratus</name>
    <dbReference type="NCBI Taxonomy" id="32391"/>
    <lineage>
        <taxon>Eukaryota</taxon>
        <taxon>Metazoa</taxon>
        <taxon>Ecdysozoa</taxon>
        <taxon>Arthropoda</taxon>
        <taxon>Hexapoda</taxon>
        <taxon>Insecta</taxon>
        <taxon>Pterygota</taxon>
        <taxon>Neoptera</taxon>
        <taxon>Endopterygota</taxon>
        <taxon>Hymenoptera</taxon>
        <taxon>Apocrita</taxon>
        <taxon>Ichneumonoidea</taxon>
        <taxon>Braconidae</taxon>
        <taxon>Microgastrinae</taxon>
        <taxon>Cotesia</taxon>
    </lineage>
</organism>
<evidence type="ECO:0000313" key="1">
    <source>
        <dbReference type="EMBL" id="KAH0554501.1"/>
    </source>
</evidence>
<dbReference type="EMBL" id="JAHXZJ010001119">
    <property type="protein sequence ID" value="KAH0554501.1"/>
    <property type="molecule type" value="Genomic_DNA"/>
</dbReference>
<accession>A0AAV7INJ0</accession>
<dbReference type="AlphaFoldDB" id="A0AAV7INJ0"/>
<sequence length="87" mass="9793">MEPSEMWLKVGVKHNQSPVTDHVPSARVSFCLHVTSVATRNEPATRDPRPMERLLSQKLTNYRADCRGDQLPAVHGVYPCKKAPNIQ</sequence>
<protein>
    <submittedName>
        <fullName evidence="1">Uncharacterized protein</fullName>
    </submittedName>
</protein>
<dbReference type="Proteomes" id="UP000826195">
    <property type="component" value="Unassembled WGS sequence"/>
</dbReference>
<keyword evidence="2" id="KW-1185">Reference proteome</keyword>
<evidence type="ECO:0000313" key="2">
    <source>
        <dbReference type="Proteomes" id="UP000826195"/>
    </source>
</evidence>
<comment type="caution">
    <text evidence="1">The sequence shown here is derived from an EMBL/GenBank/DDBJ whole genome shotgun (WGS) entry which is preliminary data.</text>
</comment>
<name>A0AAV7INJ0_COTGL</name>